<evidence type="ECO:0000313" key="8">
    <source>
        <dbReference type="Proteomes" id="UP000437709"/>
    </source>
</evidence>
<evidence type="ECO:0000256" key="1">
    <source>
        <dbReference type="ARBA" id="ARBA00004651"/>
    </source>
</evidence>
<keyword evidence="8" id="KW-1185">Reference proteome</keyword>
<keyword evidence="3 6" id="KW-0812">Transmembrane</keyword>
<comment type="subcellular location">
    <subcellularLocation>
        <location evidence="1">Cell membrane</location>
        <topology evidence="1">Multi-pass membrane protein</topology>
    </subcellularLocation>
</comment>
<protein>
    <submittedName>
        <fullName evidence="7">MFS transporter</fullName>
    </submittedName>
</protein>
<dbReference type="Pfam" id="PF07690">
    <property type="entry name" value="MFS_1"/>
    <property type="match status" value="1"/>
</dbReference>
<dbReference type="InterPro" id="IPR011701">
    <property type="entry name" value="MFS"/>
</dbReference>
<keyword evidence="4 6" id="KW-1133">Transmembrane helix</keyword>
<dbReference type="OrthoDB" id="9815525at2"/>
<keyword evidence="5 6" id="KW-0472">Membrane</keyword>
<feature type="transmembrane region" description="Helical" evidence="6">
    <location>
        <begin position="368"/>
        <end position="391"/>
    </location>
</feature>
<evidence type="ECO:0000256" key="4">
    <source>
        <dbReference type="ARBA" id="ARBA00022989"/>
    </source>
</evidence>
<dbReference type="EMBL" id="WHPC01000004">
    <property type="protein sequence ID" value="MPV35860.1"/>
    <property type="molecule type" value="Genomic_DNA"/>
</dbReference>
<evidence type="ECO:0000256" key="2">
    <source>
        <dbReference type="ARBA" id="ARBA00022475"/>
    </source>
</evidence>
<name>A0A6N7ED04_9MICO</name>
<gene>
    <name evidence="7" type="ORF">GB881_02135</name>
</gene>
<dbReference type="CDD" id="cd06173">
    <property type="entry name" value="MFS_MefA_like"/>
    <property type="match status" value="1"/>
</dbReference>
<reference evidence="7 8" key="1">
    <citation type="submission" date="2019-10" db="EMBL/GenBank/DDBJ databases">
        <title>Georgenia wutianyii sp. nov. and Georgenia yuyongxinii sp. nov. isolated from plateau pika (Ochotona curzoniae) in the Qinghai-Tibet plateau of China.</title>
        <authorList>
            <person name="Tian Z."/>
        </authorList>
    </citation>
    <scope>NUCLEOTIDE SEQUENCE [LARGE SCALE GENOMIC DNA]</scope>
    <source>
        <strain evidence="7 8">JCM 19765</strain>
    </source>
</reference>
<feature type="transmembrane region" description="Helical" evidence="6">
    <location>
        <begin position="168"/>
        <end position="199"/>
    </location>
</feature>
<evidence type="ECO:0000256" key="6">
    <source>
        <dbReference type="SAM" id="Phobius"/>
    </source>
</evidence>
<proteinExistence type="predicted"/>
<dbReference type="AlphaFoldDB" id="A0A6N7ED04"/>
<feature type="transmembrane region" description="Helical" evidence="6">
    <location>
        <begin position="38"/>
        <end position="57"/>
    </location>
</feature>
<dbReference type="SUPFAM" id="SSF103473">
    <property type="entry name" value="MFS general substrate transporter"/>
    <property type="match status" value="1"/>
</dbReference>
<dbReference type="GO" id="GO:0022857">
    <property type="term" value="F:transmembrane transporter activity"/>
    <property type="evidence" value="ECO:0007669"/>
    <property type="project" value="InterPro"/>
</dbReference>
<dbReference type="Gene3D" id="1.20.1250.20">
    <property type="entry name" value="MFS general substrate transporter like domains"/>
    <property type="match status" value="1"/>
</dbReference>
<evidence type="ECO:0000256" key="5">
    <source>
        <dbReference type="ARBA" id="ARBA00023136"/>
    </source>
</evidence>
<dbReference type="PANTHER" id="PTHR23513:SF6">
    <property type="entry name" value="MAJOR FACILITATOR SUPERFAMILY ASSOCIATED DOMAIN-CONTAINING PROTEIN"/>
    <property type="match status" value="1"/>
</dbReference>
<organism evidence="7 8">
    <name type="scientific">Georgenia subflava</name>
    <dbReference type="NCBI Taxonomy" id="1622177"/>
    <lineage>
        <taxon>Bacteria</taxon>
        <taxon>Bacillati</taxon>
        <taxon>Actinomycetota</taxon>
        <taxon>Actinomycetes</taxon>
        <taxon>Micrococcales</taxon>
        <taxon>Bogoriellaceae</taxon>
        <taxon>Georgenia</taxon>
    </lineage>
</organism>
<keyword evidence="2" id="KW-1003">Cell membrane</keyword>
<feature type="transmembrane region" description="Helical" evidence="6">
    <location>
        <begin position="336"/>
        <end position="356"/>
    </location>
</feature>
<dbReference type="PANTHER" id="PTHR23513">
    <property type="entry name" value="INTEGRAL MEMBRANE EFFLUX PROTEIN-RELATED"/>
    <property type="match status" value="1"/>
</dbReference>
<dbReference type="Proteomes" id="UP000437709">
    <property type="component" value="Unassembled WGS sequence"/>
</dbReference>
<sequence>MVTARREADADHRGGREGSVLGHRDFRRLWLSNLSNEAGARFSLLAVSVTAVSVLGASPFEVAVLTALADGAYLLLGIPVGVWVDRWRKKPVLVTADVVRAAAVLSVPLAHLAGALTIYQLMAVVAIVSAAGVFFDTAHTAVLPALVGRSRVSEANARLQTTDSMMRAVAPGAAGLLLTRVAAPVLFLFTAAVSAASAALVASMKVDEPRRGREERDPFWPAVTTGLRFVVGHPALRTLMVSNAANNLGAGMLIAIFPVFVLRDLGVSPAELGVANAIGAGGAIVGSLVGLPIKSRLGEVRTLLVTQHVRPLAFLVLPLATVTPIAPVVMVALNSFAVAFVLVVGSISSTGMRARVTPHHLMGRVSAASRFVTLGTVPIGALAAGALGTWIPHTTVLVVAAATASLAAVAMLLSPLRALRNLPQRWEDEAERAELNETVNR</sequence>
<comment type="caution">
    <text evidence="7">The sequence shown here is derived from an EMBL/GenBank/DDBJ whole genome shotgun (WGS) entry which is preliminary data.</text>
</comment>
<accession>A0A6N7ED04</accession>
<feature type="transmembrane region" description="Helical" evidence="6">
    <location>
        <begin position="248"/>
        <end position="266"/>
    </location>
</feature>
<feature type="transmembrane region" description="Helical" evidence="6">
    <location>
        <begin position="312"/>
        <end position="330"/>
    </location>
</feature>
<evidence type="ECO:0000256" key="3">
    <source>
        <dbReference type="ARBA" id="ARBA00022692"/>
    </source>
</evidence>
<feature type="transmembrane region" description="Helical" evidence="6">
    <location>
        <begin position="63"/>
        <end position="84"/>
    </location>
</feature>
<dbReference type="GO" id="GO:0005886">
    <property type="term" value="C:plasma membrane"/>
    <property type="evidence" value="ECO:0007669"/>
    <property type="project" value="UniProtKB-SubCell"/>
</dbReference>
<evidence type="ECO:0000313" key="7">
    <source>
        <dbReference type="EMBL" id="MPV35860.1"/>
    </source>
</evidence>
<feature type="transmembrane region" description="Helical" evidence="6">
    <location>
        <begin position="272"/>
        <end position="291"/>
    </location>
</feature>
<dbReference type="InterPro" id="IPR036259">
    <property type="entry name" value="MFS_trans_sf"/>
</dbReference>
<feature type="transmembrane region" description="Helical" evidence="6">
    <location>
        <begin position="397"/>
        <end position="416"/>
    </location>
</feature>